<evidence type="ECO:0000256" key="1">
    <source>
        <dbReference type="ARBA" id="ARBA00001946"/>
    </source>
</evidence>
<sequence>MTKLLVATHNQGKVVEFAEMLTDMAIEWLSLDDVGVTQDVEETGSTFRENSLLKAQAYAAETGLLTLADDSGLEVDALMGAPGVFTARYGGVGLTAVQRYKKLLADIKNVPMAQRTARFRCAIVLSAPDGTILGESEGVCEGVIALEAAGGGGFGYDPIFFVPQLQKTLAQIPAKQKHKISHRGQAVRQIEPLLRSILKNQES</sequence>
<dbReference type="Pfam" id="PF01725">
    <property type="entry name" value="Ham1p_like"/>
    <property type="match status" value="1"/>
</dbReference>
<evidence type="ECO:0000256" key="2">
    <source>
        <dbReference type="ARBA" id="ARBA00008023"/>
    </source>
</evidence>
<dbReference type="HAMAP" id="MF_01405">
    <property type="entry name" value="Non_canon_purine_NTPase"/>
    <property type="match status" value="1"/>
</dbReference>
<dbReference type="GO" id="GO:0035870">
    <property type="term" value="F:dITP diphosphatase activity"/>
    <property type="evidence" value="ECO:0007669"/>
    <property type="project" value="RHEA"/>
</dbReference>
<keyword evidence="5" id="KW-0547">Nucleotide-binding</keyword>
<name>A0A3B0W1T7_9ZZZZ</name>
<proteinExistence type="inferred from homology"/>
<comment type="similarity">
    <text evidence="2">Belongs to the HAM1 NTPase family.</text>
</comment>
<evidence type="ECO:0000256" key="14">
    <source>
        <dbReference type="ARBA" id="ARBA00078805"/>
    </source>
</evidence>
<evidence type="ECO:0000256" key="12">
    <source>
        <dbReference type="ARBA" id="ARBA00071289"/>
    </source>
</evidence>
<evidence type="ECO:0000256" key="11">
    <source>
        <dbReference type="ARBA" id="ARBA00066468"/>
    </source>
</evidence>
<dbReference type="InterPro" id="IPR020922">
    <property type="entry name" value="dITP/XTP_pyrophosphatase"/>
</dbReference>
<dbReference type="CDD" id="cd00515">
    <property type="entry name" value="HAM1"/>
    <property type="match status" value="1"/>
</dbReference>
<evidence type="ECO:0000313" key="17">
    <source>
        <dbReference type="EMBL" id="VAW43249.1"/>
    </source>
</evidence>
<keyword evidence="6 17" id="KW-0378">Hydrolase</keyword>
<dbReference type="PANTHER" id="PTHR11067:SF9">
    <property type="entry name" value="INOSINE TRIPHOSPHATE PYROPHOSPHATASE"/>
    <property type="match status" value="1"/>
</dbReference>
<organism evidence="17">
    <name type="scientific">hydrothermal vent metagenome</name>
    <dbReference type="NCBI Taxonomy" id="652676"/>
    <lineage>
        <taxon>unclassified sequences</taxon>
        <taxon>metagenomes</taxon>
        <taxon>ecological metagenomes</taxon>
    </lineage>
</organism>
<comment type="cofactor">
    <cofactor evidence="1">
        <name>Mg(2+)</name>
        <dbReference type="ChEBI" id="CHEBI:18420"/>
    </cofactor>
</comment>
<evidence type="ECO:0000256" key="6">
    <source>
        <dbReference type="ARBA" id="ARBA00022801"/>
    </source>
</evidence>
<dbReference type="AlphaFoldDB" id="A0A3B0W1T7"/>
<comment type="catalytic activity">
    <reaction evidence="9">
        <text>dITP + H2O = dIMP + diphosphate + H(+)</text>
        <dbReference type="Rhea" id="RHEA:28342"/>
        <dbReference type="ChEBI" id="CHEBI:15377"/>
        <dbReference type="ChEBI" id="CHEBI:15378"/>
        <dbReference type="ChEBI" id="CHEBI:33019"/>
        <dbReference type="ChEBI" id="CHEBI:61194"/>
        <dbReference type="ChEBI" id="CHEBI:61382"/>
        <dbReference type="EC" id="3.6.1.66"/>
    </reaction>
</comment>
<dbReference type="GO" id="GO:0009117">
    <property type="term" value="P:nucleotide metabolic process"/>
    <property type="evidence" value="ECO:0007669"/>
    <property type="project" value="UniProtKB-KW"/>
</dbReference>
<dbReference type="GO" id="GO:0009146">
    <property type="term" value="P:purine nucleoside triphosphate catabolic process"/>
    <property type="evidence" value="ECO:0007669"/>
    <property type="project" value="UniProtKB-ARBA"/>
</dbReference>
<dbReference type="GO" id="GO:0017111">
    <property type="term" value="F:ribonucleoside triphosphate phosphatase activity"/>
    <property type="evidence" value="ECO:0007669"/>
    <property type="project" value="InterPro"/>
</dbReference>
<gene>
    <name evidence="17" type="ORF">MNBD_CHLOROFLEXI01-3892</name>
</gene>
<evidence type="ECO:0000256" key="8">
    <source>
        <dbReference type="ARBA" id="ARBA00023080"/>
    </source>
</evidence>
<dbReference type="SUPFAM" id="SSF52972">
    <property type="entry name" value="ITPase-like"/>
    <property type="match status" value="1"/>
</dbReference>
<dbReference type="FunFam" id="3.90.950.10:FF:000001">
    <property type="entry name" value="dITP/XTP pyrophosphatase"/>
    <property type="match status" value="1"/>
</dbReference>
<keyword evidence="8" id="KW-0546">Nucleotide metabolism</keyword>
<dbReference type="GO" id="GO:0005829">
    <property type="term" value="C:cytosol"/>
    <property type="evidence" value="ECO:0007669"/>
    <property type="project" value="TreeGrafter"/>
</dbReference>
<evidence type="ECO:0000256" key="10">
    <source>
        <dbReference type="ARBA" id="ARBA00052017"/>
    </source>
</evidence>
<protein>
    <recommendedName>
        <fullName evidence="12">dITP/XTP pyrophosphatase</fullName>
        <ecNumber evidence="11">3.6.1.66</ecNumber>
    </recommendedName>
    <alternativeName>
        <fullName evidence="13">Non-canonical purine NTP pyrophosphatase</fullName>
    </alternativeName>
    <alternativeName>
        <fullName evidence="14">Non-standard purine NTP pyrophosphatase</fullName>
    </alternativeName>
    <alternativeName>
        <fullName evidence="16">Nucleoside-triphosphate diphosphatase</fullName>
    </alternativeName>
    <alternativeName>
        <fullName evidence="15">Nucleoside-triphosphate pyrophosphatase</fullName>
    </alternativeName>
</protein>
<evidence type="ECO:0000256" key="15">
    <source>
        <dbReference type="ARBA" id="ARBA00083186"/>
    </source>
</evidence>
<dbReference type="PANTHER" id="PTHR11067">
    <property type="entry name" value="INOSINE TRIPHOSPHATE PYROPHOSPHATASE/HAM1 PROTEIN"/>
    <property type="match status" value="1"/>
</dbReference>
<evidence type="ECO:0000256" key="9">
    <source>
        <dbReference type="ARBA" id="ARBA00051875"/>
    </source>
</evidence>
<dbReference type="GO" id="GO:0036222">
    <property type="term" value="F:XTP diphosphatase activity"/>
    <property type="evidence" value="ECO:0007669"/>
    <property type="project" value="UniProtKB-ARBA"/>
</dbReference>
<dbReference type="GO" id="GO:0000166">
    <property type="term" value="F:nucleotide binding"/>
    <property type="evidence" value="ECO:0007669"/>
    <property type="project" value="UniProtKB-KW"/>
</dbReference>
<evidence type="ECO:0000256" key="7">
    <source>
        <dbReference type="ARBA" id="ARBA00022842"/>
    </source>
</evidence>
<reference evidence="17" key="1">
    <citation type="submission" date="2018-06" db="EMBL/GenBank/DDBJ databases">
        <authorList>
            <person name="Zhirakovskaya E."/>
        </authorList>
    </citation>
    <scope>NUCLEOTIDE SEQUENCE</scope>
</reference>
<evidence type="ECO:0000256" key="16">
    <source>
        <dbReference type="ARBA" id="ARBA00083635"/>
    </source>
</evidence>
<dbReference type="GO" id="GO:0046872">
    <property type="term" value="F:metal ion binding"/>
    <property type="evidence" value="ECO:0007669"/>
    <property type="project" value="UniProtKB-KW"/>
</dbReference>
<dbReference type="GO" id="GO:0036220">
    <property type="term" value="F:ITP diphosphatase activity"/>
    <property type="evidence" value="ECO:0007669"/>
    <property type="project" value="UniProtKB-EC"/>
</dbReference>
<evidence type="ECO:0000256" key="13">
    <source>
        <dbReference type="ARBA" id="ARBA00075987"/>
    </source>
</evidence>
<dbReference type="Gene3D" id="3.90.950.10">
    <property type="match status" value="1"/>
</dbReference>
<comment type="catalytic activity">
    <reaction evidence="10">
        <text>XTP + H2O = XMP + diphosphate + H(+)</text>
        <dbReference type="Rhea" id="RHEA:28610"/>
        <dbReference type="ChEBI" id="CHEBI:15377"/>
        <dbReference type="ChEBI" id="CHEBI:15378"/>
        <dbReference type="ChEBI" id="CHEBI:33019"/>
        <dbReference type="ChEBI" id="CHEBI:57464"/>
        <dbReference type="ChEBI" id="CHEBI:61314"/>
        <dbReference type="EC" id="3.6.1.66"/>
    </reaction>
</comment>
<evidence type="ECO:0000256" key="3">
    <source>
        <dbReference type="ARBA" id="ARBA00011738"/>
    </source>
</evidence>
<evidence type="ECO:0000256" key="5">
    <source>
        <dbReference type="ARBA" id="ARBA00022741"/>
    </source>
</evidence>
<keyword evidence="7" id="KW-0460">Magnesium</keyword>
<evidence type="ECO:0000256" key="4">
    <source>
        <dbReference type="ARBA" id="ARBA00022723"/>
    </source>
</evidence>
<keyword evidence="4" id="KW-0479">Metal-binding</keyword>
<dbReference type="InterPro" id="IPR002637">
    <property type="entry name" value="RdgB/HAM1"/>
</dbReference>
<dbReference type="InterPro" id="IPR029001">
    <property type="entry name" value="ITPase-like_fam"/>
</dbReference>
<dbReference type="EC" id="3.6.1.66" evidence="11"/>
<dbReference type="EMBL" id="UOEU01001051">
    <property type="protein sequence ID" value="VAW43249.1"/>
    <property type="molecule type" value="Genomic_DNA"/>
</dbReference>
<accession>A0A3B0W1T7</accession>
<comment type="subunit">
    <text evidence="3">Homodimer.</text>
</comment>
<dbReference type="NCBIfam" id="TIGR00042">
    <property type="entry name" value="RdgB/HAM1 family non-canonical purine NTP pyrophosphatase"/>
    <property type="match status" value="1"/>
</dbReference>